<proteinExistence type="predicted"/>
<dbReference type="InterPro" id="IPR014729">
    <property type="entry name" value="Rossmann-like_a/b/a_fold"/>
</dbReference>
<dbReference type="AlphaFoldDB" id="A0A0H4T3J8"/>
<protein>
    <recommendedName>
        <fullName evidence="1">DUF218 domain-containing protein</fullName>
    </recommendedName>
</protein>
<dbReference type="Pfam" id="PF02698">
    <property type="entry name" value="DUF218"/>
    <property type="match status" value="1"/>
</dbReference>
<dbReference type="InterPro" id="IPR003848">
    <property type="entry name" value="DUF218"/>
</dbReference>
<evidence type="ECO:0000259" key="1">
    <source>
        <dbReference type="Pfam" id="PF02698"/>
    </source>
</evidence>
<dbReference type="PANTHER" id="PTHR30336:SF20">
    <property type="entry name" value="DUF218 DOMAIN-CONTAINING PROTEIN"/>
    <property type="match status" value="1"/>
</dbReference>
<accession>A0A0H4T3J8</accession>
<name>A0A0H4T3J8_9BACT</name>
<dbReference type="EMBL" id="KT006999">
    <property type="protein sequence ID" value="AKQ02266.1"/>
    <property type="molecule type" value="Genomic_DNA"/>
</dbReference>
<dbReference type="Gene3D" id="3.40.50.620">
    <property type="entry name" value="HUPs"/>
    <property type="match status" value="1"/>
</dbReference>
<organism evidence="2">
    <name type="scientific">uncultured Microgenomates bacterium Rifle_16ft_4_minimus_37633</name>
    <dbReference type="NCBI Taxonomy" id="1665114"/>
    <lineage>
        <taxon>Bacteria</taxon>
        <taxon>Candidatus Microgenomatota</taxon>
        <taxon>environmental samples</taxon>
    </lineage>
</organism>
<dbReference type="PANTHER" id="PTHR30336">
    <property type="entry name" value="INNER MEMBRANE PROTEIN, PROBABLE PERMEASE"/>
    <property type="match status" value="1"/>
</dbReference>
<evidence type="ECO:0000313" key="2">
    <source>
        <dbReference type="EMBL" id="AKQ02266.1"/>
    </source>
</evidence>
<dbReference type="InterPro" id="IPR051599">
    <property type="entry name" value="Cell_Envelope_Assoc"/>
</dbReference>
<reference evidence="2" key="1">
    <citation type="journal article" date="2015" name="ISME J.">
        <title>Aquifer environment selects for microbial species cohorts in sediment and groundwater.</title>
        <authorList>
            <person name="Hug L.A."/>
            <person name="Thomas B.C."/>
            <person name="Brown C.T."/>
            <person name="Frischkorn K.R."/>
            <person name="Williams K.H."/>
            <person name="Tringe S.G."/>
            <person name="Banfield J.F."/>
        </authorList>
    </citation>
    <scope>NUCLEOTIDE SEQUENCE</scope>
</reference>
<dbReference type="GO" id="GO:0005886">
    <property type="term" value="C:plasma membrane"/>
    <property type="evidence" value="ECO:0007669"/>
    <property type="project" value="TreeGrafter"/>
</dbReference>
<dbReference type="CDD" id="cd06259">
    <property type="entry name" value="YdcF-like"/>
    <property type="match status" value="1"/>
</dbReference>
<feature type="domain" description="DUF218" evidence="1">
    <location>
        <begin position="5"/>
        <end position="126"/>
    </location>
</feature>
<sequence length="208" mass="23818">MAKLDIIICLGKSINKDGSLDRILSQRVELAFKLATKNNIPLILSGGKSHKRFLEKFPSSESSAMLSYLKQNYPETDLNVILEEKGESTIHQLCIIKNKLLIPKKYFRVGLVTDEIHIKRAIITTEWILGDQFKIVGFGSPLTLRGKGREKFISREEEKYDLTINKLFKKYQKGDDRGLLEFDKRFRVSTKKHIKSGGNPNTILHKIT</sequence>